<organism evidence="1 2">
    <name type="scientific">Collimonas arenae</name>
    <dbReference type="NCBI Taxonomy" id="279058"/>
    <lineage>
        <taxon>Bacteria</taxon>
        <taxon>Pseudomonadati</taxon>
        <taxon>Pseudomonadota</taxon>
        <taxon>Betaproteobacteria</taxon>
        <taxon>Burkholderiales</taxon>
        <taxon>Oxalobacteraceae</taxon>
        <taxon>Collimonas</taxon>
    </lineage>
</organism>
<gene>
    <name evidence="1" type="ORF">CAter282_1694</name>
</gene>
<dbReference type="RefSeq" id="WP_061533004.1">
    <property type="nucleotide sequence ID" value="NZ_CP013233.1"/>
</dbReference>
<keyword evidence="2" id="KW-1185">Reference proteome</keyword>
<dbReference type="PATRIC" id="fig|279058.17.peg.1809"/>
<proteinExistence type="predicted"/>
<dbReference type="EMBL" id="CP013235">
    <property type="protein sequence ID" value="AMP09475.1"/>
    <property type="molecule type" value="Genomic_DNA"/>
</dbReference>
<accession>A0A127QI41</accession>
<protein>
    <submittedName>
        <fullName evidence="1">Uncharacterized protein</fullName>
    </submittedName>
</protein>
<reference evidence="1 2" key="1">
    <citation type="submission" date="2015-11" db="EMBL/GenBank/DDBJ databases">
        <title>Exploring the genomic traits of fungus-feeding bacterial genus Collimonas.</title>
        <authorList>
            <person name="Song C."/>
            <person name="Schmidt R."/>
            <person name="de Jager V."/>
            <person name="Krzyzanowska D."/>
            <person name="Jongedijk E."/>
            <person name="Cankar K."/>
            <person name="Beekwilder J."/>
            <person name="van Veen A."/>
            <person name="de Boer W."/>
            <person name="van Veen J.A."/>
            <person name="Garbeva P."/>
        </authorList>
    </citation>
    <scope>NUCLEOTIDE SEQUENCE [LARGE SCALE GENOMIC DNA]</scope>
    <source>
        <strain evidence="1 2">Ter282</strain>
    </source>
</reference>
<dbReference type="Proteomes" id="UP000071778">
    <property type="component" value="Chromosome"/>
</dbReference>
<name>A0A127QI41_9BURK</name>
<evidence type="ECO:0000313" key="2">
    <source>
        <dbReference type="Proteomes" id="UP000071778"/>
    </source>
</evidence>
<evidence type="ECO:0000313" key="1">
    <source>
        <dbReference type="EMBL" id="AMP09475.1"/>
    </source>
</evidence>
<sequence length="251" mass="26965">MDGKVNTNHEKGSVASVPHKRKVRLLLWGGAAGVGDNSAFEFAARNVVNDYKAADKGNFTIISQRILVAKDIVTQINSQDDDSIRSVDIFTHGGPQALYLTTAQPDGSKILRYVFHNSSLYRTRTRMILNAAGWTKGSALVGEIEFSKFTSNAKIELHGCKTADAESDTDNIADDLSTRLAEAGKSAAIVIGHADKANPNIKGGGEKNAEQDYRHGQRVVFVNGKIAKVTKQKGPISDKELDALVKGKGGS</sequence>
<dbReference type="OrthoDB" id="9135425at2"/>
<dbReference type="AlphaFoldDB" id="A0A127QI41"/>